<evidence type="ECO:0000313" key="1">
    <source>
        <dbReference type="EMBL" id="CAH3166961.1"/>
    </source>
</evidence>
<dbReference type="Proteomes" id="UP001159405">
    <property type="component" value="Unassembled WGS sequence"/>
</dbReference>
<reference evidence="1 2" key="1">
    <citation type="submission" date="2022-05" db="EMBL/GenBank/DDBJ databases">
        <authorList>
            <consortium name="Genoscope - CEA"/>
            <person name="William W."/>
        </authorList>
    </citation>
    <scope>NUCLEOTIDE SEQUENCE [LARGE SCALE GENOMIC DNA]</scope>
</reference>
<organism evidence="1 2">
    <name type="scientific">Porites lobata</name>
    <dbReference type="NCBI Taxonomy" id="104759"/>
    <lineage>
        <taxon>Eukaryota</taxon>
        <taxon>Metazoa</taxon>
        <taxon>Cnidaria</taxon>
        <taxon>Anthozoa</taxon>
        <taxon>Hexacorallia</taxon>
        <taxon>Scleractinia</taxon>
        <taxon>Fungiina</taxon>
        <taxon>Poritidae</taxon>
        <taxon>Porites</taxon>
    </lineage>
</organism>
<gene>
    <name evidence="1" type="ORF">PLOB_00007948</name>
</gene>
<proteinExistence type="predicted"/>
<feature type="non-terminal residue" evidence="1">
    <location>
        <position position="130"/>
    </location>
</feature>
<evidence type="ECO:0000313" key="2">
    <source>
        <dbReference type="Proteomes" id="UP001159405"/>
    </source>
</evidence>
<comment type="caution">
    <text evidence="1">The sequence shown here is derived from an EMBL/GenBank/DDBJ whole genome shotgun (WGS) entry which is preliminary data.</text>
</comment>
<dbReference type="EMBL" id="CALNXK010000139">
    <property type="protein sequence ID" value="CAH3166961.1"/>
    <property type="molecule type" value="Genomic_DNA"/>
</dbReference>
<sequence length="130" mass="15144">MDVQKDKKGGNVTMHRNSLKEVQNIVNSLDLIDAWRTLNPDAKRFTWQRTKPEVHYILPGYKTNHSLITIHLASNSNPRGLGFWKLNTTFLLDSEYIELIKKTIDEEAKEYRNNDDVDAVLLWGTMKMQI</sequence>
<keyword evidence="2" id="KW-1185">Reference proteome</keyword>
<name>A0ABN8QM49_9CNID</name>
<accession>A0ABN8QM49</accession>
<protein>
    <submittedName>
        <fullName evidence="1">Uncharacterized protein</fullName>
    </submittedName>
</protein>